<keyword evidence="2" id="KW-0966">Cell projection</keyword>
<dbReference type="NCBIfam" id="TIGR02530">
    <property type="entry name" value="flg_new"/>
    <property type="match status" value="1"/>
</dbReference>
<evidence type="ECO:0000313" key="3">
    <source>
        <dbReference type="Proteomes" id="UP001597399"/>
    </source>
</evidence>
<gene>
    <name evidence="2" type="ORF">ACFSUE_20055</name>
</gene>
<keyword evidence="3" id="KW-1185">Reference proteome</keyword>
<keyword evidence="2" id="KW-0282">Flagellum</keyword>
<dbReference type="RefSeq" id="WP_253061514.1">
    <property type="nucleotide sequence ID" value="NZ_JAMXWM010000009.1"/>
</dbReference>
<dbReference type="EMBL" id="JBHUMQ010000056">
    <property type="protein sequence ID" value="MFD2695903.1"/>
    <property type="molecule type" value="Genomic_DNA"/>
</dbReference>
<protein>
    <submittedName>
        <fullName evidence="2">TIGR02530 family flagellar biosynthesis protein</fullName>
    </submittedName>
</protein>
<proteinExistence type="predicted"/>
<organism evidence="2 3">
    <name type="scientific">Sporolactobacillus shoreicorticis</name>
    <dbReference type="NCBI Taxonomy" id="1923877"/>
    <lineage>
        <taxon>Bacteria</taxon>
        <taxon>Bacillati</taxon>
        <taxon>Bacillota</taxon>
        <taxon>Bacilli</taxon>
        <taxon>Bacillales</taxon>
        <taxon>Sporolactobacillaceae</taxon>
        <taxon>Sporolactobacillus</taxon>
    </lineage>
</organism>
<evidence type="ECO:0000256" key="1">
    <source>
        <dbReference type="SAM" id="MobiDB-lite"/>
    </source>
</evidence>
<keyword evidence="2" id="KW-0969">Cilium</keyword>
<reference evidence="3" key="1">
    <citation type="journal article" date="2019" name="Int. J. Syst. Evol. Microbiol.">
        <title>The Global Catalogue of Microorganisms (GCM) 10K type strain sequencing project: providing services to taxonomists for standard genome sequencing and annotation.</title>
        <authorList>
            <consortium name="The Broad Institute Genomics Platform"/>
            <consortium name="The Broad Institute Genome Sequencing Center for Infectious Disease"/>
            <person name="Wu L."/>
            <person name="Ma J."/>
        </authorList>
    </citation>
    <scope>NUCLEOTIDE SEQUENCE [LARGE SCALE GENOMIC DNA]</scope>
    <source>
        <strain evidence="3">TISTR 2466</strain>
    </source>
</reference>
<dbReference type="InterPro" id="IPR013367">
    <property type="entry name" value="Flagellar_put"/>
</dbReference>
<accession>A0ABW5S8W7</accession>
<feature type="region of interest" description="Disordered" evidence="1">
    <location>
        <begin position="18"/>
        <end position="40"/>
    </location>
</feature>
<feature type="compositionally biased region" description="Polar residues" evidence="1">
    <location>
        <begin position="31"/>
        <end position="40"/>
    </location>
</feature>
<evidence type="ECO:0000313" key="2">
    <source>
        <dbReference type="EMBL" id="MFD2695903.1"/>
    </source>
</evidence>
<name>A0ABW5S8W7_9BACL</name>
<dbReference type="Pfam" id="PF12611">
    <property type="entry name" value="Flagellar_put"/>
    <property type="match status" value="1"/>
</dbReference>
<dbReference type="Proteomes" id="UP001597399">
    <property type="component" value="Unassembled WGS sequence"/>
</dbReference>
<sequence length="133" mass="14820">MTKINAFTYSPFPISASVRGKPAVDEKPKQENANQTFSKSLETECERLPVKLSKHARERMNLRNIQISSSEWQLIHSKMQEARKMGINDSLVLTKDAALVVNTSNQTVITAMGLDEAGTRIFSNINGTIVINQ</sequence>
<comment type="caution">
    <text evidence="2">The sequence shown here is derived from an EMBL/GenBank/DDBJ whole genome shotgun (WGS) entry which is preliminary data.</text>
</comment>